<dbReference type="EMBL" id="CP029288">
    <property type="protein sequence ID" value="AWR97153.1"/>
    <property type="molecule type" value="Genomic_DNA"/>
</dbReference>
<dbReference type="PANTHER" id="PTHR43312">
    <property type="entry name" value="D-THREO-ALDOSE 1-DEHYDROGENASE"/>
    <property type="match status" value="1"/>
</dbReference>
<dbReference type="PANTHER" id="PTHR43312:SF1">
    <property type="entry name" value="NADP-DEPENDENT OXIDOREDUCTASE DOMAIN-CONTAINING PROTEIN"/>
    <property type="match status" value="1"/>
</dbReference>
<dbReference type="RefSeq" id="WP_110380043.1">
    <property type="nucleotide sequence ID" value="NZ_CP029288.2"/>
</dbReference>
<evidence type="ECO:0000313" key="3">
    <source>
        <dbReference type="Proteomes" id="UP000248410"/>
    </source>
</evidence>
<dbReference type="InterPro" id="IPR023210">
    <property type="entry name" value="NADP_OxRdtase_dom"/>
</dbReference>
<accession>A0A2U9IMB5</accession>
<dbReference type="SUPFAM" id="SSF51430">
    <property type="entry name" value="NAD(P)-linked oxidoreductase"/>
    <property type="match status" value="1"/>
</dbReference>
<gene>
    <name evidence="2" type="ORF">DFR86_05985</name>
</gene>
<dbReference type="Gene3D" id="3.20.20.100">
    <property type="entry name" value="NADP-dependent oxidoreductase domain"/>
    <property type="match status" value="1"/>
</dbReference>
<protein>
    <submittedName>
        <fullName evidence="2">Aldo/keto reductase</fullName>
    </submittedName>
</protein>
<keyword evidence="3" id="KW-1185">Reference proteome</keyword>
<dbReference type="InterPro" id="IPR053135">
    <property type="entry name" value="AKR2_Oxidoreductase"/>
</dbReference>
<dbReference type="Proteomes" id="UP000248410">
    <property type="component" value="Chromosome"/>
</dbReference>
<dbReference type="OrthoDB" id="28487at2157"/>
<proteinExistence type="predicted"/>
<evidence type="ECO:0000259" key="1">
    <source>
        <dbReference type="Pfam" id="PF00248"/>
    </source>
</evidence>
<organism evidence="2 3">
    <name type="scientific">Acidianus sulfidivorans JP7</name>
    <dbReference type="NCBI Taxonomy" id="619593"/>
    <lineage>
        <taxon>Archaea</taxon>
        <taxon>Thermoproteota</taxon>
        <taxon>Thermoprotei</taxon>
        <taxon>Sulfolobales</taxon>
        <taxon>Sulfolobaceae</taxon>
        <taxon>Acidianus</taxon>
    </lineage>
</organism>
<reference evidence="2 3" key="1">
    <citation type="submission" date="2018-05" db="EMBL/GenBank/DDBJ databases">
        <title>Complete Genome Sequences of Extremely Thermoacidophilic, Metal-Mobilizing Type-Strain Members of the Archaeal Family Sulfolobaceae: Acidianus brierleyi DSM-1651T, Acidianus sulfidivorans DSM-18786T, Metallosphaera hakonensis DSM-7519T, and Metallosphaera prunae DSM-10039T.</title>
        <authorList>
            <person name="Counts J.A."/>
            <person name="Kelly R.M."/>
        </authorList>
    </citation>
    <scope>NUCLEOTIDE SEQUENCE [LARGE SCALE GENOMIC DNA]</scope>
    <source>
        <strain evidence="2 3">JP7</strain>
    </source>
</reference>
<dbReference type="InterPro" id="IPR036812">
    <property type="entry name" value="NAD(P)_OxRdtase_dom_sf"/>
</dbReference>
<evidence type="ECO:0000313" key="2">
    <source>
        <dbReference type="EMBL" id="AWR97153.1"/>
    </source>
</evidence>
<dbReference type="KEGG" id="asul:DFR86_05985"/>
<sequence>MQYRDLGHTNIKISEIGIGLWSLATDWWSSNVKAEEILKKAYSSGINFYDTADIYGEGKAEEILAKVLGNKRDNIVILTKIGYDFYHKQNYNKYTQRFDISYLEFAIKESLKRLNTDYIDILMLHNPKMNIILNKEIYDFMVGLKKDGIVKAIGVALGPTLGWGDEGLASIKMGYETLEHIYNMIEQYPGKELLEYNIGHIVRVPHASDALIEDKWPITEDKKLHRSFKNIQWIQTAVNNSKQLLEFAKSKNMKLSQLALKFVLSNKNVSTVIPNITSVNELDEYIKIEDLPDLEEDDLKYISSYYEKYYRKLNEESIEETKIYK</sequence>
<name>A0A2U9IMB5_9CREN</name>
<dbReference type="CDD" id="cd19086">
    <property type="entry name" value="AKR_AKR11C1"/>
    <property type="match status" value="1"/>
</dbReference>
<feature type="domain" description="NADP-dependent oxidoreductase" evidence="1">
    <location>
        <begin position="15"/>
        <end position="306"/>
    </location>
</feature>
<dbReference type="GeneID" id="36837500"/>
<dbReference type="Pfam" id="PF00248">
    <property type="entry name" value="Aldo_ket_red"/>
    <property type="match status" value="1"/>
</dbReference>
<dbReference type="AlphaFoldDB" id="A0A2U9IMB5"/>